<dbReference type="GO" id="GO:0008237">
    <property type="term" value="F:metallopeptidase activity"/>
    <property type="evidence" value="ECO:0007669"/>
    <property type="project" value="UniProtKB-KW"/>
</dbReference>
<evidence type="ECO:0000259" key="1">
    <source>
        <dbReference type="Pfam" id="PF16313"/>
    </source>
</evidence>
<dbReference type="Proteomes" id="UP000625551">
    <property type="component" value="Unassembled WGS sequence"/>
</dbReference>
<dbReference type="InterPro" id="IPR033413">
    <property type="entry name" value="DUF5117"/>
</dbReference>
<dbReference type="SUPFAM" id="SSF55486">
    <property type="entry name" value="Metalloproteases ('zincins'), catalytic domain"/>
    <property type="match status" value="1"/>
</dbReference>
<dbReference type="Gene3D" id="3.40.390.10">
    <property type="entry name" value="Collagenase (Catalytic Domain)"/>
    <property type="match status" value="1"/>
</dbReference>
<dbReference type="InterPro" id="IPR032534">
    <property type="entry name" value="EcxA_zinc-bd"/>
</dbReference>
<keyword evidence="4" id="KW-1185">Reference proteome</keyword>
<name>A0ABR7XGW2_9BACT</name>
<evidence type="ECO:0000313" key="4">
    <source>
        <dbReference type="Proteomes" id="UP000625551"/>
    </source>
</evidence>
<dbReference type="InterPro" id="IPR034032">
    <property type="entry name" value="Zn_MMP-like_bac"/>
</dbReference>
<protein>
    <submittedName>
        <fullName evidence="3">Zinc-dependent metalloprotease</fullName>
    </submittedName>
</protein>
<feature type="domain" description="EcxA zinc-binding" evidence="1">
    <location>
        <begin position="406"/>
        <end position="714"/>
    </location>
</feature>
<gene>
    <name evidence="3" type="ORF">H9Q13_10255</name>
</gene>
<feature type="domain" description="DUF5117" evidence="2">
    <location>
        <begin position="87"/>
        <end position="280"/>
    </location>
</feature>
<dbReference type="PANTHER" id="PTHR38478">
    <property type="entry name" value="PEPTIDASE M1A AND M12B"/>
    <property type="match status" value="1"/>
</dbReference>
<keyword evidence="3" id="KW-0482">Metalloprotease</keyword>
<proteinExistence type="predicted"/>
<dbReference type="EMBL" id="JACXAJ010000004">
    <property type="protein sequence ID" value="MBD1397549.1"/>
    <property type="molecule type" value="Genomic_DNA"/>
</dbReference>
<accession>A0ABR7XGW2</accession>
<evidence type="ECO:0000259" key="2">
    <source>
        <dbReference type="Pfam" id="PF17148"/>
    </source>
</evidence>
<evidence type="ECO:0000313" key="3">
    <source>
        <dbReference type="EMBL" id="MBD1397549.1"/>
    </source>
</evidence>
<dbReference type="RefSeq" id="WP_191183711.1">
    <property type="nucleotide sequence ID" value="NZ_JACXAJ010000004.1"/>
</dbReference>
<keyword evidence="3" id="KW-0645">Protease</keyword>
<reference evidence="3 4" key="1">
    <citation type="submission" date="2020-09" db="EMBL/GenBank/DDBJ databases">
        <title>Genome sequencing and assembly of Pontibacter sp.</title>
        <authorList>
            <person name="Chhetri G."/>
        </authorList>
    </citation>
    <scope>NUCLEOTIDE SEQUENCE [LARGE SCALE GENOMIC DNA]</scope>
    <source>
        <strain evidence="3 4">JH31</strain>
    </source>
</reference>
<organism evidence="3 4">
    <name type="scientific">Pontibacter aquaedesilientis</name>
    <dbReference type="NCBI Taxonomy" id="2766980"/>
    <lineage>
        <taxon>Bacteria</taxon>
        <taxon>Pseudomonadati</taxon>
        <taxon>Bacteroidota</taxon>
        <taxon>Cytophagia</taxon>
        <taxon>Cytophagales</taxon>
        <taxon>Hymenobacteraceae</taxon>
        <taxon>Pontibacter</taxon>
    </lineage>
</organism>
<comment type="caution">
    <text evidence="3">The sequence shown here is derived from an EMBL/GenBank/DDBJ whole genome shotgun (WGS) entry which is preliminary data.</text>
</comment>
<dbReference type="InterPro" id="IPR024079">
    <property type="entry name" value="MetalloPept_cat_dom_sf"/>
</dbReference>
<dbReference type="Pfam" id="PF16313">
    <property type="entry name" value="DUF4953"/>
    <property type="match status" value="1"/>
</dbReference>
<keyword evidence="3" id="KW-0378">Hydrolase</keyword>
<dbReference type="Pfam" id="PF17148">
    <property type="entry name" value="DUF5117"/>
    <property type="match status" value="1"/>
</dbReference>
<sequence length="812" mass="90540">MRSPASKWLWLLILLPFLTSTLTLAQSLPSIASKTAGMKKYPGFYTFYWDENNGKIWLEINRYEQDFLYVNSLPSGLGSNDIGLDRGQLGGQRIVSFRKVGPKVLLVQPNLRYRAITDNKNEARAVEESFAQSVLWGFKAEAADGKTVLVDATDFLLRDAHDVVGSIKRTKQGSYKLDASRSVPYLPRTKNFPKNTEFEATLTFTGGDDAGGFVREVAPDEQALTLRQHHSFIELPDKGYTPREADPRAGYFGISYFDYATPVGEDIEKRYIARHRLQKKNPTTKVSETVKPIVYYVDNGAPEPIRSALLDGARWWNQAFEAAGYKDAFRVEVLPDTVDPMDVRYNMIQWVHRSTRGWSYGASVVDPRTGEIIKGHVSLGSLRVRQDYMIAEGLLAPYEEGKPVNKAMMDMALARIRQLSAHELGHTLGIMHNYDANNNASVMDYPHPQVKLDRAGKIDLSKAYGTSIGEWDKLAVTYGYQDFPKGTNEKKALDELLAQGRAQGLTFISDRDARAPGGAHPSAHLWDNGKNATEELLHVLEVRQKALQHFSEKNIKPGAPMSTLEDVLVPIYNFHRYQTEATAKLVGGVNYTYAVRGDKQLVTEVLDKREQQKALDAMLKTISPEVLTLPENIIAQIPPRAPGLRNSRELFVKRTGLTFDPLAAAQASADFSLSFLLHPERASRLVELGARHNTLSLQDVTKQLLESTWKSRRQDGLAALVQFQTEQVVLTHLMALSQNENASYQARAVASAALADIKQHATSQAKRTRDEGYKAHLEFALARMEKPEEIKPTKALDLPPGAPIGAGVFGCE</sequence>
<dbReference type="CDD" id="cd04276">
    <property type="entry name" value="ZnMc_MMP_like_2"/>
    <property type="match status" value="1"/>
</dbReference>
<dbReference type="PANTHER" id="PTHR38478:SF1">
    <property type="entry name" value="ZINC DEPENDENT METALLOPROTEASE DOMAIN LIPOPROTEIN"/>
    <property type="match status" value="1"/>
</dbReference>